<sequence length="244" mass="25966">AQVANDISPVFLNTLSKVEPMDTSPPKPPPPKKEAAPWFDVGIFKGTNTIVTNYHLPPEDSGNTQVGTVPDLSTLKQQALLPGTAYKFRIAAINALGRGSFSEISAFKTCLPGFPGAPSAIKISKTPEGAQLTWEPPALKSGQILEYAVYLAVKRTTGTGTATDAKPPALNQLAFARVYCGPEPSCLVTNSSLAGAHVDTTTKPAIIFRIAARNEKGYGPATQVRWLQGWYTPCFATLVHCAVL</sequence>
<dbReference type="GO" id="GO:0035097">
    <property type="term" value="C:histone methyltransferase complex"/>
    <property type="evidence" value="ECO:0007669"/>
    <property type="project" value="TreeGrafter"/>
</dbReference>
<dbReference type="OMA" id="CDPAPTC"/>
<accession>A0A8C4QPH7</accession>
<evidence type="ECO:0000313" key="4">
    <source>
        <dbReference type="Ensembl" id="ENSEBUP00000017952.1"/>
    </source>
</evidence>
<dbReference type="InterPro" id="IPR013783">
    <property type="entry name" value="Ig-like_fold"/>
</dbReference>
<dbReference type="GeneTree" id="ENSGT00940000166952"/>
<evidence type="ECO:0000256" key="1">
    <source>
        <dbReference type="ARBA" id="ARBA00022441"/>
    </source>
</evidence>
<dbReference type="GO" id="GO:0006338">
    <property type="term" value="P:chromatin remodeling"/>
    <property type="evidence" value="ECO:0007669"/>
    <property type="project" value="TreeGrafter"/>
</dbReference>
<dbReference type="PANTHER" id="PTHR46003">
    <property type="entry name" value="HOST CELL FACTOR"/>
    <property type="match status" value="1"/>
</dbReference>
<organism evidence="4 5">
    <name type="scientific">Eptatretus burgeri</name>
    <name type="common">Inshore hagfish</name>
    <dbReference type="NCBI Taxonomy" id="7764"/>
    <lineage>
        <taxon>Eukaryota</taxon>
        <taxon>Metazoa</taxon>
        <taxon>Chordata</taxon>
        <taxon>Craniata</taxon>
        <taxon>Vertebrata</taxon>
        <taxon>Cyclostomata</taxon>
        <taxon>Myxini</taxon>
        <taxon>Myxiniformes</taxon>
        <taxon>Myxinidae</taxon>
        <taxon>Eptatretinae</taxon>
        <taxon>Eptatretus</taxon>
    </lineage>
</organism>
<dbReference type="PANTHER" id="PTHR46003:SF1">
    <property type="entry name" value="HOST CELL FACTOR"/>
    <property type="match status" value="1"/>
</dbReference>
<dbReference type="Ensembl" id="ENSEBUT00000018528.1">
    <property type="protein sequence ID" value="ENSEBUP00000017952.1"/>
    <property type="gene ID" value="ENSEBUG00000011212.1"/>
</dbReference>
<dbReference type="Gene3D" id="2.60.40.10">
    <property type="entry name" value="Immunoglobulins"/>
    <property type="match status" value="2"/>
</dbReference>
<reference evidence="4" key="2">
    <citation type="submission" date="2025-09" db="UniProtKB">
        <authorList>
            <consortium name="Ensembl"/>
        </authorList>
    </citation>
    <scope>IDENTIFICATION</scope>
</reference>
<evidence type="ECO:0000256" key="2">
    <source>
        <dbReference type="SAM" id="MobiDB-lite"/>
    </source>
</evidence>
<dbReference type="InterPro" id="IPR003961">
    <property type="entry name" value="FN3_dom"/>
</dbReference>
<dbReference type="Proteomes" id="UP000694388">
    <property type="component" value="Unplaced"/>
</dbReference>
<proteinExistence type="predicted"/>
<dbReference type="GO" id="GO:0003713">
    <property type="term" value="F:transcription coactivator activity"/>
    <property type="evidence" value="ECO:0007669"/>
    <property type="project" value="TreeGrafter"/>
</dbReference>
<name>A0A8C4QPH7_EPTBU</name>
<keyword evidence="5" id="KW-1185">Reference proteome</keyword>
<evidence type="ECO:0000313" key="5">
    <source>
        <dbReference type="Proteomes" id="UP000694388"/>
    </source>
</evidence>
<dbReference type="SUPFAM" id="SSF49265">
    <property type="entry name" value="Fibronectin type III"/>
    <property type="match status" value="1"/>
</dbReference>
<dbReference type="PROSITE" id="PS50853">
    <property type="entry name" value="FN3"/>
    <property type="match status" value="1"/>
</dbReference>
<feature type="domain" description="Fibronectin type-III" evidence="3">
    <location>
        <begin position="25"/>
        <end position="112"/>
    </location>
</feature>
<protein>
    <recommendedName>
        <fullName evidence="3">Fibronectin type-III domain-containing protein</fullName>
    </recommendedName>
</protein>
<reference evidence="4" key="1">
    <citation type="submission" date="2025-08" db="UniProtKB">
        <authorList>
            <consortium name="Ensembl"/>
        </authorList>
    </citation>
    <scope>IDENTIFICATION</scope>
</reference>
<evidence type="ECO:0000259" key="3">
    <source>
        <dbReference type="PROSITE" id="PS50853"/>
    </source>
</evidence>
<dbReference type="AlphaFoldDB" id="A0A8C4QPH7"/>
<keyword evidence="1" id="KW-0880">Kelch repeat</keyword>
<dbReference type="CDD" id="cd00063">
    <property type="entry name" value="FN3"/>
    <property type="match status" value="2"/>
</dbReference>
<feature type="region of interest" description="Disordered" evidence="2">
    <location>
        <begin position="15"/>
        <end position="36"/>
    </location>
</feature>
<dbReference type="SMART" id="SM00060">
    <property type="entry name" value="FN3"/>
    <property type="match status" value="2"/>
</dbReference>
<dbReference type="InterPro" id="IPR036116">
    <property type="entry name" value="FN3_sf"/>
</dbReference>
<dbReference type="InterPro" id="IPR043536">
    <property type="entry name" value="HCF1/2"/>
</dbReference>